<feature type="transmembrane region" description="Helical" evidence="2">
    <location>
        <begin position="58"/>
        <end position="78"/>
    </location>
</feature>
<keyword evidence="2" id="KW-0472">Membrane</keyword>
<dbReference type="OrthoDB" id="123261at2"/>
<accession>A0A5Q6S278</accession>
<dbReference type="EMBL" id="VDFQ02000001">
    <property type="protein sequence ID" value="KAA1424482.1"/>
    <property type="molecule type" value="Genomic_DNA"/>
</dbReference>
<dbReference type="Proteomes" id="UP000307768">
    <property type="component" value="Unassembled WGS sequence"/>
</dbReference>
<evidence type="ECO:0000256" key="1">
    <source>
        <dbReference type="SAM" id="MobiDB-lite"/>
    </source>
</evidence>
<keyword evidence="2" id="KW-0812">Transmembrane</keyword>
<evidence type="ECO:0000313" key="4">
    <source>
        <dbReference type="Proteomes" id="UP000307768"/>
    </source>
</evidence>
<feature type="compositionally biased region" description="Acidic residues" evidence="1">
    <location>
        <begin position="101"/>
        <end position="122"/>
    </location>
</feature>
<dbReference type="AlphaFoldDB" id="A0A5Q6S278"/>
<evidence type="ECO:0000313" key="3">
    <source>
        <dbReference type="EMBL" id="KAA1424482.1"/>
    </source>
</evidence>
<protein>
    <submittedName>
        <fullName evidence="3">DUF3311 domain-containing protein</fullName>
    </submittedName>
</protein>
<sequence>MTSGPPPTVEDPTVHETPPPANKALLTLAAVLLAIPVIALLWVDSYAKEDPKLGPWPFFFWYQFLWVFLTAGLTYTSYRIVLVARPHRPMTTPGAHIGDPTDADLFDGDPWDADEDRTEGDR</sequence>
<feature type="transmembrane region" description="Helical" evidence="2">
    <location>
        <begin position="24"/>
        <end position="43"/>
    </location>
</feature>
<reference evidence="3 4" key="1">
    <citation type="submission" date="2019-09" db="EMBL/GenBank/DDBJ databases">
        <title>Mumia zhuanghuii sp. nov. isolated from the intestinal contents of plateau pika (Ochotona curzoniae) in the Qinghai-Tibet plateau of China.</title>
        <authorList>
            <person name="Tian Z."/>
        </authorList>
    </citation>
    <scope>NUCLEOTIDE SEQUENCE [LARGE SCALE GENOMIC DNA]</scope>
    <source>
        <strain evidence="4">350</strain>
    </source>
</reference>
<organism evidence="3 4">
    <name type="scientific">Mumia zhuanghuii</name>
    <dbReference type="NCBI Taxonomy" id="2585211"/>
    <lineage>
        <taxon>Bacteria</taxon>
        <taxon>Bacillati</taxon>
        <taxon>Actinomycetota</taxon>
        <taxon>Actinomycetes</taxon>
        <taxon>Propionibacteriales</taxon>
        <taxon>Nocardioidaceae</taxon>
        <taxon>Mumia</taxon>
    </lineage>
</organism>
<evidence type="ECO:0000256" key="2">
    <source>
        <dbReference type="SAM" id="Phobius"/>
    </source>
</evidence>
<keyword evidence="2" id="KW-1133">Transmembrane helix</keyword>
<proteinExistence type="predicted"/>
<dbReference type="InterPro" id="IPR021741">
    <property type="entry name" value="DUF3311"/>
</dbReference>
<gene>
    <name evidence="3" type="ORF">FE697_000665</name>
</gene>
<comment type="caution">
    <text evidence="3">The sequence shown here is derived from an EMBL/GenBank/DDBJ whole genome shotgun (WGS) entry which is preliminary data.</text>
</comment>
<name>A0A5Q6S278_9ACTN</name>
<dbReference type="Pfam" id="PF11755">
    <property type="entry name" value="DUF3311"/>
    <property type="match status" value="1"/>
</dbReference>
<dbReference type="RefSeq" id="WP_149767332.1">
    <property type="nucleotide sequence ID" value="NZ_VDFQ02000001.1"/>
</dbReference>
<feature type="region of interest" description="Disordered" evidence="1">
    <location>
        <begin position="91"/>
        <end position="122"/>
    </location>
</feature>